<dbReference type="InterPro" id="IPR003661">
    <property type="entry name" value="HisK_dim/P_dom"/>
</dbReference>
<dbReference type="RefSeq" id="WP_380016033.1">
    <property type="nucleotide sequence ID" value="NZ_JBHLYR010000064.1"/>
</dbReference>
<keyword evidence="9" id="KW-0936">Ethylene signaling pathway</keyword>
<evidence type="ECO:0000259" key="18">
    <source>
        <dbReference type="PROSITE" id="PS50109"/>
    </source>
</evidence>
<comment type="similarity">
    <text evidence="4">Belongs to the ethylene receptor family.</text>
</comment>
<dbReference type="InterPro" id="IPR004358">
    <property type="entry name" value="Sig_transdc_His_kin-like_C"/>
</dbReference>
<evidence type="ECO:0000256" key="10">
    <source>
        <dbReference type="ARBA" id="ARBA00022777"/>
    </source>
</evidence>
<keyword evidence="6" id="KW-0597">Phosphoprotein</keyword>
<evidence type="ECO:0000313" key="20">
    <source>
        <dbReference type="Proteomes" id="UP001589733"/>
    </source>
</evidence>
<dbReference type="PRINTS" id="PR00344">
    <property type="entry name" value="BCTRLSENSOR"/>
</dbReference>
<feature type="domain" description="Histidine kinase" evidence="18">
    <location>
        <begin position="324"/>
        <end position="538"/>
    </location>
</feature>
<keyword evidence="15 17" id="KW-0472">Membrane</keyword>
<dbReference type="Proteomes" id="UP001589733">
    <property type="component" value="Unassembled WGS sequence"/>
</dbReference>
<evidence type="ECO:0000256" key="14">
    <source>
        <dbReference type="ARBA" id="ARBA00023012"/>
    </source>
</evidence>
<dbReference type="InterPro" id="IPR005467">
    <property type="entry name" value="His_kinase_dom"/>
</dbReference>
<dbReference type="Pfam" id="PF25487">
    <property type="entry name" value="ETR1_N"/>
    <property type="match status" value="1"/>
</dbReference>
<evidence type="ECO:0000256" key="3">
    <source>
        <dbReference type="ARBA" id="ARBA00004477"/>
    </source>
</evidence>
<evidence type="ECO:0000256" key="8">
    <source>
        <dbReference type="ARBA" id="ARBA00022692"/>
    </source>
</evidence>
<evidence type="ECO:0000256" key="6">
    <source>
        <dbReference type="ARBA" id="ARBA00022553"/>
    </source>
</evidence>
<dbReference type="SMART" id="SM00065">
    <property type="entry name" value="GAF"/>
    <property type="match status" value="1"/>
</dbReference>
<proteinExistence type="inferred from homology"/>
<dbReference type="SUPFAM" id="SSF55874">
    <property type="entry name" value="ATPase domain of HSP90 chaperone/DNA topoisomerase II/histidine kinase"/>
    <property type="match status" value="1"/>
</dbReference>
<evidence type="ECO:0000256" key="2">
    <source>
        <dbReference type="ARBA" id="ARBA00001935"/>
    </source>
</evidence>
<dbReference type="EC" id="2.7.13.3" evidence="5"/>
<keyword evidence="16" id="KW-1015">Disulfide bond</keyword>
<gene>
    <name evidence="19" type="ORF">ACFFLM_22680</name>
</gene>
<dbReference type="EMBL" id="JBHLYR010000064">
    <property type="protein sequence ID" value="MFB9994764.1"/>
    <property type="molecule type" value="Genomic_DNA"/>
</dbReference>
<keyword evidence="8 17" id="KW-0812">Transmembrane</keyword>
<dbReference type="PANTHER" id="PTHR42878:SF15">
    <property type="entry name" value="BACTERIOPHYTOCHROME"/>
    <property type="match status" value="1"/>
</dbReference>
<keyword evidence="14" id="KW-0902">Two-component regulatory system</keyword>
<evidence type="ECO:0000256" key="7">
    <source>
        <dbReference type="ARBA" id="ARBA00022679"/>
    </source>
</evidence>
<sequence>MTHADAGWAPSLTLLHLSADGLIGVAYTFIAGILAYIVYQHRRLLPFDWVVLAFGLFIVACGTTHFMHVLVLYVPAYWLDGYLRGVTAVVSVATAVALPPLIPRIAQLLNAEQAVAAKQAELERSNLALEAAVRRAEMLTVLGETLQTAATSEEAQRAALELLGPGLGAQAMLVVTGASGHLTVPTTWGTLPTPVAATLFTRTFTRQELPVLFQAMETRQAVYLDVYPQQLNMNPELAALAFGVEPILHRSGTAIGAVTIWRRADSAGWSVSERAVMQRAAGTIALALERTQETQRLQTSRAALEIRSLELAAANEELEAFTYSASHDLRTPVRHVISFGELAERALTKGQGEKAADYLGVVQREGHRMNTLIDGMLTLSRTRQQELIAQPVPLGRLVQQAQRDVLQEFAATTVRWQVSSLPAVWGDAGLLQQVMTNLISNAVKYSGTRPVTEVSIEVQESPEEWVISVQDNGVGFDPAYAQRLFGVFQRLHSAREFEGTGVGLATVKRIVTRHGGQVFAHSKPGQGATFGFTLPRPPA</sequence>
<dbReference type="SMART" id="SM00387">
    <property type="entry name" value="HATPase_c"/>
    <property type="match status" value="1"/>
</dbReference>
<evidence type="ECO:0000256" key="11">
    <source>
        <dbReference type="ARBA" id="ARBA00022824"/>
    </source>
</evidence>
<comment type="subcellular location">
    <subcellularLocation>
        <location evidence="3">Endoplasmic reticulum membrane</location>
        <topology evidence="3">Multi-pass membrane protein</topology>
    </subcellularLocation>
</comment>
<keyword evidence="13" id="KW-0186">Copper</keyword>
<dbReference type="SUPFAM" id="SSF47384">
    <property type="entry name" value="Homodimeric domain of signal transducing histidine kinase"/>
    <property type="match status" value="1"/>
</dbReference>
<evidence type="ECO:0000256" key="1">
    <source>
        <dbReference type="ARBA" id="ARBA00000085"/>
    </source>
</evidence>
<keyword evidence="10" id="KW-0418">Kinase</keyword>
<dbReference type="SUPFAM" id="SSF55781">
    <property type="entry name" value="GAF domain-like"/>
    <property type="match status" value="1"/>
</dbReference>
<evidence type="ECO:0000256" key="16">
    <source>
        <dbReference type="ARBA" id="ARBA00023157"/>
    </source>
</evidence>
<keyword evidence="12 17" id="KW-1133">Transmembrane helix</keyword>
<protein>
    <recommendedName>
        <fullName evidence="5">histidine kinase</fullName>
        <ecNumber evidence="5">2.7.13.3</ecNumber>
    </recommendedName>
</protein>
<dbReference type="InterPro" id="IPR058544">
    <property type="entry name" value="ETR1_N"/>
</dbReference>
<organism evidence="19 20">
    <name type="scientific">Deinococcus oregonensis</name>
    <dbReference type="NCBI Taxonomy" id="1805970"/>
    <lineage>
        <taxon>Bacteria</taxon>
        <taxon>Thermotogati</taxon>
        <taxon>Deinococcota</taxon>
        <taxon>Deinococci</taxon>
        <taxon>Deinococcales</taxon>
        <taxon>Deinococcaceae</taxon>
        <taxon>Deinococcus</taxon>
    </lineage>
</organism>
<dbReference type="SMART" id="SM00388">
    <property type="entry name" value="HisKA"/>
    <property type="match status" value="1"/>
</dbReference>
<comment type="cofactor">
    <cofactor evidence="2">
        <name>Cu cation</name>
        <dbReference type="ChEBI" id="CHEBI:23378"/>
    </cofactor>
</comment>
<dbReference type="InterPro" id="IPR036890">
    <property type="entry name" value="HATPase_C_sf"/>
</dbReference>
<dbReference type="InterPro" id="IPR050351">
    <property type="entry name" value="BphY/WalK/GraS-like"/>
</dbReference>
<dbReference type="InterPro" id="IPR003594">
    <property type="entry name" value="HATPase_dom"/>
</dbReference>
<keyword evidence="7" id="KW-0808">Transferase</keyword>
<reference evidence="19 20" key="1">
    <citation type="submission" date="2024-09" db="EMBL/GenBank/DDBJ databases">
        <authorList>
            <person name="Sun Q."/>
            <person name="Mori K."/>
        </authorList>
    </citation>
    <scope>NUCLEOTIDE SEQUENCE [LARGE SCALE GENOMIC DNA]</scope>
    <source>
        <strain evidence="19 20">JCM 13503</strain>
    </source>
</reference>
<accession>A0ABV6B4T4</accession>
<dbReference type="Gene3D" id="3.30.565.10">
    <property type="entry name" value="Histidine kinase-like ATPase, C-terminal domain"/>
    <property type="match status" value="1"/>
</dbReference>
<dbReference type="Pfam" id="PF00512">
    <property type="entry name" value="HisKA"/>
    <property type="match status" value="1"/>
</dbReference>
<evidence type="ECO:0000256" key="15">
    <source>
        <dbReference type="ARBA" id="ARBA00023136"/>
    </source>
</evidence>
<keyword evidence="11" id="KW-0256">Endoplasmic reticulum</keyword>
<evidence type="ECO:0000256" key="12">
    <source>
        <dbReference type="ARBA" id="ARBA00022989"/>
    </source>
</evidence>
<dbReference type="InterPro" id="IPR036097">
    <property type="entry name" value="HisK_dim/P_sf"/>
</dbReference>
<dbReference type="InterPro" id="IPR003018">
    <property type="entry name" value="GAF"/>
</dbReference>
<evidence type="ECO:0000256" key="17">
    <source>
        <dbReference type="SAM" id="Phobius"/>
    </source>
</evidence>
<feature type="transmembrane region" description="Helical" evidence="17">
    <location>
        <begin position="51"/>
        <end position="76"/>
    </location>
</feature>
<evidence type="ECO:0000256" key="5">
    <source>
        <dbReference type="ARBA" id="ARBA00012438"/>
    </source>
</evidence>
<evidence type="ECO:0000256" key="13">
    <source>
        <dbReference type="ARBA" id="ARBA00023008"/>
    </source>
</evidence>
<comment type="caution">
    <text evidence="19">The sequence shown here is derived from an EMBL/GenBank/DDBJ whole genome shotgun (WGS) entry which is preliminary data.</text>
</comment>
<dbReference type="InterPro" id="IPR029016">
    <property type="entry name" value="GAF-like_dom_sf"/>
</dbReference>
<dbReference type="Pfam" id="PF02518">
    <property type="entry name" value="HATPase_c"/>
    <property type="match status" value="1"/>
</dbReference>
<dbReference type="Gene3D" id="3.30.450.40">
    <property type="match status" value="1"/>
</dbReference>
<dbReference type="PANTHER" id="PTHR42878">
    <property type="entry name" value="TWO-COMPONENT HISTIDINE KINASE"/>
    <property type="match status" value="1"/>
</dbReference>
<dbReference type="GO" id="GO:0005524">
    <property type="term" value="F:ATP binding"/>
    <property type="evidence" value="ECO:0007669"/>
    <property type="project" value="UniProtKB-KW"/>
</dbReference>
<keyword evidence="20" id="KW-1185">Reference proteome</keyword>
<feature type="transmembrane region" description="Helical" evidence="17">
    <location>
        <begin position="21"/>
        <end position="39"/>
    </location>
</feature>
<evidence type="ECO:0000256" key="4">
    <source>
        <dbReference type="ARBA" id="ARBA00009842"/>
    </source>
</evidence>
<keyword evidence="19" id="KW-0547">Nucleotide-binding</keyword>
<evidence type="ECO:0000256" key="9">
    <source>
        <dbReference type="ARBA" id="ARBA00022745"/>
    </source>
</evidence>
<dbReference type="Gene3D" id="1.10.287.130">
    <property type="match status" value="1"/>
</dbReference>
<comment type="catalytic activity">
    <reaction evidence="1">
        <text>ATP + protein L-histidine = ADP + protein N-phospho-L-histidine.</text>
        <dbReference type="EC" id="2.7.13.3"/>
    </reaction>
</comment>
<keyword evidence="19" id="KW-0067">ATP-binding</keyword>
<name>A0ABV6B4T4_9DEIO</name>
<dbReference type="CDD" id="cd00082">
    <property type="entry name" value="HisKA"/>
    <property type="match status" value="1"/>
</dbReference>
<evidence type="ECO:0000313" key="19">
    <source>
        <dbReference type="EMBL" id="MFB9994764.1"/>
    </source>
</evidence>
<dbReference type="PROSITE" id="PS50109">
    <property type="entry name" value="HIS_KIN"/>
    <property type="match status" value="1"/>
</dbReference>